<keyword evidence="1" id="KW-1133">Transmembrane helix</keyword>
<sequence length="237" mass="26167">MAAGNNPAALPLLLAVCSIVVMAYSWSSSPESVALWWSAHGHPVLYGPRWLGLLAFPFLQIVIPYILYQVACRDERLDGQSGESANAIANIIALPSVLLFVEYVLVYLPTVLSSSQDFLPRIFTSNIAIWALFWLGYNLQYVEPNSSIGVPVFVPLSQDDIWMRTHQRAGLILMGFGLILFVFSLACPIGVPYMAVSLVIWLGAYVLVILDSYMICTIENTAIVRAENLRQPLTSEA</sequence>
<evidence type="ECO:0000313" key="4">
    <source>
        <dbReference type="EMBL" id="KAH7442167.1"/>
    </source>
</evidence>
<feature type="transmembrane region" description="Helical" evidence="1">
    <location>
        <begin position="47"/>
        <end position="67"/>
    </location>
</feature>
<evidence type="ECO:0000256" key="1">
    <source>
        <dbReference type="SAM" id="Phobius"/>
    </source>
</evidence>
<feature type="transmembrane region" description="Helical" evidence="1">
    <location>
        <begin position="197"/>
        <end position="216"/>
    </location>
</feature>
<comment type="caution">
    <text evidence="4">The sequence shown here is derived from an EMBL/GenBank/DDBJ whole genome shotgun (WGS) entry which is preliminary data.</text>
</comment>
<organism evidence="4 5">
    <name type="scientific">Ceratopteris richardii</name>
    <name type="common">Triangle waterfern</name>
    <dbReference type="NCBI Taxonomy" id="49495"/>
    <lineage>
        <taxon>Eukaryota</taxon>
        <taxon>Viridiplantae</taxon>
        <taxon>Streptophyta</taxon>
        <taxon>Embryophyta</taxon>
        <taxon>Tracheophyta</taxon>
        <taxon>Polypodiopsida</taxon>
        <taxon>Polypodiidae</taxon>
        <taxon>Polypodiales</taxon>
        <taxon>Pteridineae</taxon>
        <taxon>Pteridaceae</taxon>
        <taxon>Parkerioideae</taxon>
        <taxon>Ceratopteris</taxon>
    </lineage>
</organism>
<feature type="transmembrane region" description="Helical" evidence="1">
    <location>
        <begin position="171"/>
        <end position="191"/>
    </location>
</feature>
<evidence type="ECO:0000313" key="5">
    <source>
        <dbReference type="Proteomes" id="UP000825935"/>
    </source>
</evidence>
<gene>
    <name evidence="4" type="ORF">KP509_03G074400</name>
</gene>
<dbReference type="Proteomes" id="UP000825935">
    <property type="component" value="Chromosome 3"/>
</dbReference>
<keyword evidence="5" id="KW-1185">Reference proteome</keyword>
<keyword evidence="2" id="KW-0732">Signal</keyword>
<keyword evidence="1" id="KW-0472">Membrane</keyword>
<evidence type="ECO:0000256" key="2">
    <source>
        <dbReference type="SAM" id="SignalP"/>
    </source>
</evidence>
<feature type="domain" description="DUF1648" evidence="3">
    <location>
        <begin position="13"/>
        <end position="61"/>
    </location>
</feature>
<dbReference type="EMBL" id="CM035408">
    <property type="protein sequence ID" value="KAH7442167.1"/>
    <property type="molecule type" value="Genomic_DNA"/>
</dbReference>
<feature type="transmembrane region" description="Helical" evidence="1">
    <location>
        <begin position="118"/>
        <end position="137"/>
    </location>
</feature>
<proteinExistence type="predicted"/>
<dbReference type="PANTHER" id="PTHR37810:SF5">
    <property type="entry name" value="IMMUNITY PROTEIN SDPI"/>
    <property type="match status" value="1"/>
</dbReference>
<dbReference type="PANTHER" id="PTHR37810">
    <property type="entry name" value="IMMUNITY PROTEIN SDPI"/>
    <property type="match status" value="1"/>
</dbReference>
<reference evidence="4" key="1">
    <citation type="submission" date="2021-08" db="EMBL/GenBank/DDBJ databases">
        <title>WGS assembly of Ceratopteris richardii.</title>
        <authorList>
            <person name="Marchant D.B."/>
            <person name="Chen G."/>
            <person name="Jenkins J."/>
            <person name="Shu S."/>
            <person name="Leebens-Mack J."/>
            <person name="Grimwood J."/>
            <person name="Schmutz J."/>
            <person name="Soltis P."/>
            <person name="Soltis D."/>
            <person name="Chen Z.-H."/>
        </authorList>
    </citation>
    <scope>NUCLEOTIDE SEQUENCE</scope>
    <source>
        <strain evidence="4">Whitten #5841</strain>
        <tissue evidence="4">Leaf</tissue>
    </source>
</reference>
<keyword evidence="1" id="KW-0812">Transmembrane</keyword>
<dbReference type="Pfam" id="PF07853">
    <property type="entry name" value="DUF1648"/>
    <property type="match status" value="1"/>
</dbReference>
<dbReference type="AlphaFoldDB" id="A0A8T2V152"/>
<dbReference type="InterPro" id="IPR012867">
    <property type="entry name" value="DUF1648"/>
</dbReference>
<evidence type="ECO:0000259" key="3">
    <source>
        <dbReference type="Pfam" id="PF07853"/>
    </source>
</evidence>
<accession>A0A8T2V152</accession>
<dbReference type="OrthoDB" id="1874626at2759"/>
<dbReference type="GO" id="GO:0009636">
    <property type="term" value="P:response to toxic substance"/>
    <property type="evidence" value="ECO:0007669"/>
    <property type="project" value="TreeGrafter"/>
</dbReference>
<feature type="transmembrane region" description="Helical" evidence="1">
    <location>
        <begin position="87"/>
        <end position="106"/>
    </location>
</feature>
<protein>
    <recommendedName>
        <fullName evidence="3">DUF1648 domain-containing protein</fullName>
    </recommendedName>
</protein>
<dbReference type="OMA" id="NIATWAL"/>
<feature type="signal peptide" evidence="2">
    <location>
        <begin position="1"/>
        <end position="23"/>
    </location>
</feature>
<name>A0A8T2V152_CERRI</name>
<feature type="chain" id="PRO_5035877230" description="DUF1648 domain-containing protein" evidence="2">
    <location>
        <begin position="24"/>
        <end position="237"/>
    </location>
</feature>